<dbReference type="EMBL" id="CP136893">
    <property type="protein sequence ID" value="WOL05976.1"/>
    <property type="molecule type" value="Genomic_DNA"/>
</dbReference>
<keyword evidence="1" id="KW-0812">Transmembrane</keyword>
<organism evidence="2 3">
    <name type="scientific">Canna indica</name>
    <name type="common">Indian-shot</name>
    <dbReference type="NCBI Taxonomy" id="4628"/>
    <lineage>
        <taxon>Eukaryota</taxon>
        <taxon>Viridiplantae</taxon>
        <taxon>Streptophyta</taxon>
        <taxon>Embryophyta</taxon>
        <taxon>Tracheophyta</taxon>
        <taxon>Spermatophyta</taxon>
        <taxon>Magnoliopsida</taxon>
        <taxon>Liliopsida</taxon>
        <taxon>Zingiberales</taxon>
        <taxon>Cannaceae</taxon>
        <taxon>Canna</taxon>
    </lineage>
</organism>
<dbReference type="AlphaFoldDB" id="A0AAQ3QAW0"/>
<gene>
    <name evidence="2" type="ORF">Cni_G14707</name>
</gene>
<keyword evidence="1" id="KW-1133">Transmembrane helix</keyword>
<evidence type="ECO:0000256" key="1">
    <source>
        <dbReference type="SAM" id="Phobius"/>
    </source>
</evidence>
<sequence>MAASLMRAEPLLSRLAVWSTFVVFPSAVIAYCLTVPDVKSPKKQSPNPPSSFSSS</sequence>
<dbReference type="Proteomes" id="UP001327560">
    <property type="component" value="Chromosome 4"/>
</dbReference>
<proteinExistence type="predicted"/>
<name>A0AAQ3QAW0_9LILI</name>
<protein>
    <submittedName>
        <fullName evidence="2">Uncharacterized protein</fullName>
    </submittedName>
</protein>
<evidence type="ECO:0000313" key="3">
    <source>
        <dbReference type="Proteomes" id="UP001327560"/>
    </source>
</evidence>
<keyword evidence="3" id="KW-1185">Reference proteome</keyword>
<reference evidence="2 3" key="1">
    <citation type="submission" date="2023-10" db="EMBL/GenBank/DDBJ databases">
        <title>Chromosome-scale genome assembly provides insights into flower coloration mechanisms of Canna indica.</title>
        <authorList>
            <person name="Li C."/>
        </authorList>
    </citation>
    <scope>NUCLEOTIDE SEQUENCE [LARGE SCALE GENOMIC DNA]</scope>
    <source>
        <tissue evidence="2">Flower</tissue>
    </source>
</reference>
<keyword evidence="1" id="KW-0472">Membrane</keyword>
<feature type="transmembrane region" description="Helical" evidence="1">
    <location>
        <begin position="15"/>
        <end position="34"/>
    </location>
</feature>
<accession>A0AAQ3QAW0</accession>
<evidence type="ECO:0000313" key="2">
    <source>
        <dbReference type="EMBL" id="WOL05976.1"/>
    </source>
</evidence>